<evidence type="ECO:0000313" key="2">
    <source>
        <dbReference type="Proteomes" id="UP000051048"/>
    </source>
</evidence>
<dbReference type="STRING" id="1423740.FC36_GL000272"/>
<dbReference type="RefSeq" id="WP_023859281.1">
    <property type="nucleotide sequence ID" value="NZ_AZFH01000010.1"/>
</dbReference>
<evidence type="ECO:0000313" key="1">
    <source>
        <dbReference type="EMBL" id="KRL84349.1"/>
    </source>
</evidence>
<organism evidence="1 2">
    <name type="scientific">Ligilactobacillus equi DSM 15833 = JCM 10991</name>
    <dbReference type="NCBI Taxonomy" id="1423740"/>
    <lineage>
        <taxon>Bacteria</taxon>
        <taxon>Bacillati</taxon>
        <taxon>Bacillota</taxon>
        <taxon>Bacilli</taxon>
        <taxon>Lactobacillales</taxon>
        <taxon>Lactobacillaceae</taxon>
        <taxon>Ligilactobacillus</taxon>
    </lineage>
</organism>
<accession>A0A0R1TSL6</accession>
<dbReference type="EMBL" id="AZFH01000010">
    <property type="protein sequence ID" value="KRL84349.1"/>
    <property type="molecule type" value="Genomic_DNA"/>
</dbReference>
<reference evidence="1 2" key="1">
    <citation type="journal article" date="2015" name="Genome Announc.">
        <title>Expanding the biotechnology potential of lactobacilli through comparative genomics of 213 strains and associated genera.</title>
        <authorList>
            <person name="Sun Z."/>
            <person name="Harris H.M."/>
            <person name="McCann A."/>
            <person name="Guo C."/>
            <person name="Argimon S."/>
            <person name="Zhang W."/>
            <person name="Yang X."/>
            <person name="Jeffery I.B."/>
            <person name="Cooney J.C."/>
            <person name="Kagawa T.F."/>
            <person name="Liu W."/>
            <person name="Song Y."/>
            <person name="Salvetti E."/>
            <person name="Wrobel A."/>
            <person name="Rasinkangas P."/>
            <person name="Parkhill J."/>
            <person name="Rea M.C."/>
            <person name="O'Sullivan O."/>
            <person name="Ritari J."/>
            <person name="Douillard F.P."/>
            <person name="Paul Ross R."/>
            <person name="Yang R."/>
            <person name="Briner A.E."/>
            <person name="Felis G.E."/>
            <person name="de Vos W.M."/>
            <person name="Barrangou R."/>
            <person name="Klaenhammer T.R."/>
            <person name="Caufield P.W."/>
            <person name="Cui Y."/>
            <person name="Zhang H."/>
            <person name="O'Toole P.W."/>
        </authorList>
    </citation>
    <scope>NUCLEOTIDE SEQUENCE [LARGE SCALE GENOMIC DNA]</scope>
    <source>
        <strain evidence="1 2">DSM 15833</strain>
    </source>
</reference>
<gene>
    <name evidence="1" type="ORF">FC36_GL000272</name>
</gene>
<proteinExistence type="predicted"/>
<dbReference type="Proteomes" id="UP000051048">
    <property type="component" value="Unassembled WGS sequence"/>
</dbReference>
<protein>
    <submittedName>
        <fullName evidence="1">Uncharacterized protein</fullName>
    </submittedName>
</protein>
<dbReference type="AlphaFoldDB" id="A0A0R1TSL6"/>
<comment type="caution">
    <text evidence="1">The sequence shown here is derived from an EMBL/GenBank/DDBJ whole genome shotgun (WGS) entry which is preliminary data.</text>
</comment>
<name>A0A0R1TSL6_9LACO</name>
<dbReference type="PATRIC" id="fig|1423740.3.peg.291"/>
<sequence>MVVSKYDIEYRELKSKYGSKAIRKIKLLDKGLKNFGYDKSLMDMNKEEVAQVISDINEYRKFYLEHK</sequence>